<reference evidence="1 2" key="1">
    <citation type="submission" date="2021-06" db="EMBL/GenBank/DDBJ databases">
        <authorList>
            <person name="Sun Q."/>
            <person name="Li D."/>
        </authorList>
    </citation>
    <scope>NUCLEOTIDE SEQUENCE [LARGE SCALE GENOMIC DNA]</scope>
    <source>
        <strain evidence="1 2">MSJ-4</strain>
    </source>
</reference>
<name>A0ABS6F4Q7_9CLOT</name>
<gene>
    <name evidence="1" type="ORF">KQI89_13735</name>
</gene>
<organism evidence="1 2">
    <name type="scientific">Clostridium simiarum</name>
    <dbReference type="NCBI Taxonomy" id="2841506"/>
    <lineage>
        <taxon>Bacteria</taxon>
        <taxon>Bacillati</taxon>
        <taxon>Bacillota</taxon>
        <taxon>Clostridia</taxon>
        <taxon>Eubacteriales</taxon>
        <taxon>Clostridiaceae</taxon>
        <taxon>Clostridium</taxon>
    </lineage>
</organism>
<proteinExistence type="predicted"/>
<comment type="caution">
    <text evidence="1">The sequence shown here is derived from an EMBL/GenBank/DDBJ whole genome shotgun (WGS) entry which is preliminary data.</text>
</comment>
<accession>A0ABS6F4Q7</accession>
<evidence type="ECO:0000313" key="1">
    <source>
        <dbReference type="EMBL" id="MBU5592809.1"/>
    </source>
</evidence>
<protein>
    <recommendedName>
        <fullName evidence="3">DUF2004 domain-containing protein</fullName>
    </recommendedName>
</protein>
<dbReference type="EMBL" id="JAHLQL010000005">
    <property type="protein sequence ID" value="MBU5592809.1"/>
    <property type="molecule type" value="Genomic_DNA"/>
</dbReference>
<sequence length="132" mass="15601">MKKDEIMDFLLEGEISEVEEIPYKEDVLLLRAYYDFDEDEIKAAKAYAKDEYEGEIEDDQWYDEFFLPYLSDVAIDNLGDIMEDLMEDFEVEGQYVSYDLSKENWQYNEFILAISPKGKAMDIEDALNELNL</sequence>
<dbReference type="Proteomes" id="UP000736583">
    <property type="component" value="Unassembled WGS sequence"/>
</dbReference>
<evidence type="ECO:0000313" key="2">
    <source>
        <dbReference type="Proteomes" id="UP000736583"/>
    </source>
</evidence>
<evidence type="ECO:0008006" key="3">
    <source>
        <dbReference type="Google" id="ProtNLM"/>
    </source>
</evidence>
<dbReference type="RefSeq" id="WP_032120837.1">
    <property type="nucleotide sequence ID" value="NZ_JAHLQL010000005.1"/>
</dbReference>
<keyword evidence="2" id="KW-1185">Reference proteome</keyword>